<feature type="transmembrane region" description="Helical" evidence="5">
    <location>
        <begin position="199"/>
        <end position="222"/>
    </location>
</feature>
<evidence type="ECO:0000256" key="4">
    <source>
        <dbReference type="ARBA" id="ARBA00023136"/>
    </source>
</evidence>
<feature type="transmembrane region" description="Helical" evidence="5">
    <location>
        <begin position="153"/>
        <end position="170"/>
    </location>
</feature>
<feature type="transmembrane region" description="Helical" evidence="5">
    <location>
        <begin position="28"/>
        <end position="53"/>
    </location>
</feature>
<evidence type="ECO:0000256" key="3">
    <source>
        <dbReference type="ARBA" id="ARBA00022989"/>
    </source>
</evidence>
<dbReference type="Gene3D" id="1.20.1070.10">
    <property type="entry name" value="Rhodopsin 7-helix transmembrane proteins"/>
    <property type="match status" value="1"/>
</dbReference>
<dbReference type="Pfam" id="PF00001">
    <property type="entry name" value="7tm_1"/>
    <property type="match status" value="1"/>
</dbReference>
<feature type="transmembrane region" description="Helical" evidence="5">
    <location>
        <begin position="114"/>
        <end position="132"/>
    </location>
</feature>
<dbReference type="SUPFAM" id="SSF81321">
    <property type="entry name" value="Family A G protein-coupled receptor-like"/>
    <property type="match status" value="1"/>
</dbReference>
<dbReference type="PANTHER" id="PTHR45698:SF1">
    <property type="entry name" value="TRACE AMINE-ASSOCIATED RECEPTOR 13C-LIKE"/>
    <property type="match status" value="1"/>
</dbReference>
<evidence type="ECO:0000256" key="5">
    <source>
        <dbReference type="SAM" id="Phobius"/>
    </source>
</evidence>
<accession>A0AAU9X605</accession>
<evidence type="ECO:0000256" key="2">
    <source>
        <dbReference type="ARBA" id="ARBA00022692"/>
    </source>
</evidence>
<keyword evidence="2 5" id="KW-0812">Transmembrane</keyword>
<dbReference type="GO" id="GO:0004930">
    <property type="term" value="F:G protein-coupled receptor activity"/>
    <property type="evidence" value="ECO:0007669"/>
    <property type="project" value="InterPro"/>
</dbReference>
<evidence type="ECO:0000256" key="1">
    <source>
        <dbReference type="ARBA" id="ARBA00004370"/>
    </source>
</evidence>
<dbReference type="PRINTS" id="PR00237">
    <property type="entry name" value="GPCRRHODOPSN"/>
</dbReference>
<dbReference type="AlphaFoldDB" id="A0AAU9X605"/>
<reference evidence="7 8" key="1">
    <citation type="submission" date="2022-05" db="EMBL/GenBank/DDBJ databases">
        <authorList>
            <consortium name="Genoscope - CEA"/>
            <person name="William W."/>
        </authorList>
    </citation>
    <scope>NUCLEOTIDE SEQUENCE [LARGE SCALE GENOMIC DNA]</scope>
</reference>
<dbReference type="Proteomes" id="UP001159428">
    <property type="component" value="Unassembled WGS sequence"/>
</dbReference>
<feature type="transmembrane region" description="Helical" evidence="5">
    <location>
        <begin position="65"/>
        <end position="88"/>
    </location>
</feature>
<keyword evidence="3 5" id="KW-1133">Transmembrane helix</keyword>
<dbReference type="CDD" id="cd00637">
    <property type="entry name" value="7tm_classA_rhodopsin-like"/>
    <property type="match status" value="1"/>
</dbReference>
<evidence type="ECO:0000313" key="7">
    <source>
        <dbReference type="EMBL" id="CAH3137651.1"/>
    </source>
</evidence>
<organism evidence="7 8">
    <name type="scientific">Pocillopora meandrina</name>
    <dbReference type="NCBI Taxonomy" id="46732"/>
    <lineage>
        <taxon>Eukaryota</taxon>
        <taxon>Metazoa</taxon>
        <taxon>Cnidaria</taxon>
        <taxon>Anthozoa</taxon>
        <taxon>Hexacorallia</taxon>
        <taxon>Scleractinia</taxon>
        <taxon>Astrocoeniina</taxon>
        <taxon>Pocilloporidae</taxon>
        <taxon>Pocillopora</taxon>
    </lineage>
</organism>
<name>A0AAU9X605_9CNID</name>
<dbReference type="EMBL" id="CALNXJ010000031">
    <property type="protein sequence ID" value="CAH3137651.1"/>
    <property type="molecule type" value="Genomic_DNA"/>
</dbReference>
<proteinExistence type="predicted"/>
<sequence length="348" mass="39476">MKTLPTTFINVTPSLFSTKKTPGNCSGVVLQAVFGLIAFLSIFSNSFFCVVLLRKRCLLKKAYNILLIVLAMTDMVTGAVIVVTPGFIVPVDKFPYPTGMTGLSLFCHLIDTKFLIFTMGKASVLMVMCLAIERWLASVKPLQYRIQFSSRRLACYITTIWISNCVLQLYRLSRRIPSEDGCRWAEETLRPITLKAMTISYVFVTFVIPSFVTWVTLLHIWISVRKSPAMNTASGIQTKTRLLHMCVLTALFLTLCWLPDQLNYILSIFKVTSLSSPISDYLLVLALSNSCINPWIYCLANEEFRKEFRKLFSFRICCSAKIPFKSSSYCLRSKDIVKDLEMVLDNTV</sequence>
<dbReference type="InterPro" id="IPR000276">
    <property type="entry name" value="GPCR_Rhodpsn"/>
</dbReference>
<dbReference type="PANTHER" id="PTHR45698">
    <property type="entry name" value="TRACE AMINE-ASSOCIATED RECEPTOR 19N-RELATED"/>
    <property type="match status" value="1"/>
</dbReference>
<keyword evidence="8" id="KW-1185">Reference proteome</keyword>
<dbReference type="GO" id="GO:0016020">
    <property type="term" value="C:membrane"/>
    <property type="evidence" value="ECO:0007669"/>
    <property type="project" value="UniProtKB-SubCell"/>
</dbReference>
<comment type="subcellular location">
    <subcellularLocation>
        <location evidence="1">Membrane</location>
    </subcellularLocation>
</comment>
<gene>
    <name evidence="7" type="ORF">PMEA_00018195</name>
</gene>
<dbReference type="InterPro" id="IPR017452">
    <property type="entry name" value="GPCR_Rhodpsn_7TM"/>
</dbReference>
<protein>
    <recommendedName>
        <fullName evidence="6">G-protein coupled receptors family 1 profile domain-containing protein</fullName>
    </recommendedName>
</protein>
<keyword evidence="4 5" id="KW-0472">Membrane</keyword>
<feature type="domain" description="G-protein coupled receptors family 1 profile" evidence="6">
    <location>
        <begin position="44"/>
        <end position="297"/>
    </location>
</feature>
<dbReference type="PROSITE" id="PS50262">
    <property type="entry name" value="G_PROTEIN_RECEP_F1_2"/>
    <property type="match status" value="1"/>
</dbReference>
<feature type="transmembrane region" description="Helical" evidence="5">
    <location>
        <begin position="242"/>
        <end position="261"/>
    </location>
</feature>
<comment type="caution">
    <text evidence="7">The sequence shown here is derived from an EMBL/GenBank/DDBJ whole genome shotgun (WGS) entry which is preliminary data.</text>
</comment>
<evidence type="ECO:0000313" key="8">
    <source>
        <dbReference type="Proteomes" id="UP001159428"/>
    </source>
</evidence>
<feature type="transmembrane region" description="Helical" evidence="5">
    <location>
        <begin position="281"/>
        <end position="300"/>
    </location>
</feature>
<evidence type="ECO:0000259" key="6">
    <source>
        <dbReference type="PROSITE" id="PS50262"/>
    </source>
</evidence>